<keyword evidence="15 16" id="KW-0469">Meiosis</keyword>
<gene>
    <name evidence="21" type="ORF">CNAG_02490</name>
</gene>
<dbReference type="KEGG" id="cng:CNAG_02490"/>
<keyword evidence="22" id="KW-1185">Reference proteome</keyword>
<evidence type="ECO:0000313" key="21">
    <source>
        <dbReference type="EMBL" id="AFR95344.2"/>
    </source>
</evidence>
<evidence type="ECO:0000256" key="8">
    <source>
        <dbReference type="ARBA" id="ARBA00022759"/>
    </source>
</evidence>
<accession>J9VRU5</accession>
<keyword evidence="12 16" id="KW-0234">DNA repair</keyword>
<dbReference type="VEuPathDB" id="FungiDB:CNAG_02490"/>
<dbReference type="GO" id="GO:0035861">
    <property type="term" value="C:site of double-strand break"/>
    <property type="evidence" value="ECO:0007669"/>
    <property type="project" value="TreeGrafter"/>
</dbReference>
<sequence>MSAPNRVPDSQPSSEIGDEPPPSIVEPDLENCFRILIATDNHIGYAEKDPVRGQDSINTFREILELARDHDVDFILLAGDLFHENRPSRTCMHQTIALLREFTLGDKPIEFELLSDPMDGSTPGFSFPAVNYEDPNINIAIPVFSIHGNHDDPQGTGPEGALCALDVLSVSGVLNYFGKSDLVADESAADNPEKGIHIRPVLLRKGTTHVALYGCGNIRDQRMYQELRANKVKMFMPTGGDVPDSEWFNILLVHQNRVRHGPQNYVPENMFDDSMRLVIWGHEHDCRITPESVADKNYFITQPGSSVATSLAPGEAVPKHVGLLSIQGSQFQLEELPLKTVRPFELDEVVLSYAAEQGAVDLNDRDSITSFLREQVEALILQAKKNWKERNNGSTKNMMLPLIRLKVETTDAKEMVNPVRFGQEYVNRVANPRDILQYYRKKKNERKVKNNPDMPNINDDEWEEDPESLTADERLSKLRMATLVKQYLQAQSLDVLVENGMEDAVMRFVDKDDKDAIKDFVADTLRMVGRKMKEREVKEDDVDLAMAEAKEKEYNRYADSNPVPSQSVKGKNKQRDSDVDSMMASDDDMDMDEMPTQQRAPVRRATANQPVRSAKGKGKQPLFENASEEEEDEEEEEEEEEEPAPKKGRGRAAAASTKKAPAKKPPARTPAKSTTKAPAGRRPAVSQPSTGRGVTQSQLTFSRSGTGKAAAVPIELSSDED</sequence>
<feature type="active site" description="Proton donor" evidence="17">
    <location>
        <position position="150"/>
    </location>
</feature>
<evidence type="ECO:0000256" key="13">
    <source>
        <dbReference type="ARBA" id="ARBA00023211"/>
    </source>
</evidence>
<feature type="domain" description="Mre11 DNA-binding" evidence="20">
    <location>
        <begin position="331"/>
        <end position="508"/>
    </location>
</feature>
<evidence type="ECO:0000259" key="20">
    <source>
        <dbReference type="SMART" id="SM01347"/>
    </source>
</evidence>
<reference evidence="21 22" key="1">
    <citation type="journal article" date="2014" name="PLoS Genet.">
        <title>Analysis of the genome and transcriptome of Cryptococcus neoformans var. grubii reveals complex RNA expression and microevolution leading to virulence attenuation.</title>
        <authorList>
            <person name="Janbon G."/>
            <person name="Ormerod K.L."/>
            <person name="Paulet D."/>
            <person name="Byrnes E.J.III."/>
            <person name="Yadav V."/>
            <person name="Chatterjee G."/>
            <person name="Mullapudi N."/>
            <person name="Hon C.C."/>
            <person name="Billmyre R.B."/>
            <person name="Brunel F."/>
            <person name="Bahn Y.S."/>
            <person name="Chen W."/>
            <person name="Chen Y."/>
            <person name="Chow E.W."/>
            <person name="Coppee J.Y."/>
            <person name="Floyd-Averette A."/>
            <person name="Gaillardin C."/>
            <person name="Gerik K.J."/>
            <person name="Goldberg J."/>
            <person name="Gonzalez-Hilarion S."/>
            <person name="Gujja S."/>
            <person name="Hamlin J.L."/>
            <person name="Hsueh Y.P."/>
            <person name="Ianiri G."/>
            <person name="Jones S."/>
            <person name="Kodira C.D."/>
            <person name="Kozubowski L."/>
            <person name="Lam W."/>
            <person name="Marra M."/>
            <person name="Mesner L.D."/>
            <person name="Mieczkowski P.A."/>
            <person name="Moyrand F."/>
            <person name="Nielsen K."/>
            <person name="Proux C."/>
            <person name="Rossignol T."/>
            <person name="Schein J.E."/>
            <person name="Sun S."/>
            <person name="Wollschlaeger C."/>
            <person name="Wood I.A."/>
            <person name="Zeng Q."/>
            <person name="Neuveglise C."/>
            <person name="Newlon C.S."/>
            <person name="Perfect J.R."/>
            <person name="Lodge J.K."/>
            <person name="Idnurm A."/>
            <person name="Stajich J.E."/>
            <person name="Kronstad J.W."/>
            <person name="Sanyal K."/>
            <person name="Heitman J."/>
            <person name="Fraser J.A."/>
            <person name="Cuomo C.A."/>
            <person name="Dietrich F.S."/>
        </authorList>
    </citation>
    <scope>NUCLEOTIDE SEQUENCE [LARGE SCALE GENOMIC DNA]</scope>
    <source>
        <strain evidence="22">H99 / ATCC 208821 / CBS 10515 / FGSC 9487</strain>
    </source>
</reference>
<dbReference type="GO" id="GO:0030145">
    <property type="term" value="F:manganese ion binding"/>
    <property type="evidence" value="ECO:0007669"/>
    <property type="project" value="UniProtKB-UniRule"/>
</dbReference>
<evidence type="ECO:0000256" key="9">
    <source>
        <dbReference type="ARBA" id="ARBA00022763"/>
    </source>
</evidence>
<feature type="region of interest" description="Disordered" evidence="19">
    <location>
        <begin position="553"/>
        <end position="721"/>
    </location>
</feature>
<dbReference type="GO" id="GO:0000723">
    <property type="term" value="P:telomere maintenance"/>
    <property type="evidence" value="ECO:0007669"/>
    <property type="project" value="TreeGrafter"/>
</dbReference>
<dbReference type="CDD" id="cd00840">
    <property type="entry name" value="MPP_Mre11_N"/>
    <property type="match status" value="1"/>
</dbReference>
<dbReference type="GO" id="GO:0000014">
    <property type="term" value="F:single-stranded DNA endodeoxyribonuclease activity"/>
    <property type="evidence" value="ECO:0007669"/>
    <property type="project" value="TreeGrafter"/>
</dbReference>
<dbReference type="GO" id="GO:0006303">
    <property type="term" value="P:double-strand break repair via nonhomologous end joining"/>
    <property type="evidence" value="ECO:0007669"/>
    <property type="project" value="TreeGrafter"/>
</dbReference>
<comment type="function">
    <text evidence="16">Core component of the MRN complex, which plays a central role in double-strand break (DSB) repair, DNA recombination, maintenance of telomere integrity and meiosis. The MRN complex is involved in the repair of DNA double-strand breaks (DSBs) via homologous recombination (HR), an error-free mechanism which primarily occurs during S and G2 phases. The complex (1) mediates the end resection of damaged DNA, which generates proper single-stranded DNA, a key initial steps in HR, and is (2) required for the recruitment of other repair factors and efficient activation of ATM and ATR upon DNA damage. Within the MRN complex, MRE11 possesses both single-strand endonuclease activity and double-strand-specific 3'-5' exonuclease activity. MRE11 first endonucleolytically cleaves the 5' strand at DNA DSB ends to prevent non-homologous end joining (NHEJ) and licence HR. It then generates a single-stranded DNA gap via 3' to 5' exonucleolytic degradation, which is required for single-strand invasion and recombination.</text>
</comment>
<dbReference type="GO" id="GO:0030870">
    <property type="term" value="C:Mre11 complex"/>
    <property type="evidence" value="ECO:0007669"/>
    <property type="project" value="UniProtKB-UniRule"/>
</dbReference>
<evidence type="ECO:0000256" key="7">
    <source>
        <dbReference type="ARBA" id="ARBA00022723"/>
    </source>
</evidence>
<organism evidence="21 22">
    <name type="scientific">Cryptococcus neoformans (strain H99 / ATCC 208821 / CBS 10515 / FGSC 9487)</name>
    <name type="common">Cryptococcus neoformans var. grubii serotype A</name>
    <dbReference type="NCBI Taxonomy" id="235443"/>
    <lineage>
        <taxon>Eukaryota</taxon>
        <taxon>Fungi</taxon>
        <taxon>Dikarya</taxon>
        <taxon>Basidiomycota</taxon>
        <taxon>Agaricomycotina</taxon>
        <taxon>Tremellomycetes</taxon>
        <taxon>Tremellales</taxon>
        <taxon>Cryptococcaceae</taxon>
        <taxon>Cryptococcus</taxon>
        <taxon>Cryptococcus neoformans species complex</taxon>
    </lineage>
</organism>
<dbReference type="GO" id="GO:0008296">
    <property type="term" value="F:3'-5'-DNA exonuclease activity"/>
    <property type="evidence" value="ECO:0007669"/>
    <property type="project" value="InterPro"/>
</dbReference>
<dbReference type="GeneID" id="23886106"/>
<evidence type="ECO:0000256" key="17">
    <source>
        <dbReference type="PIRSR" id="PIRSR000882-1"/>
    </source>
</evidence>
<keyword evidence="5" id="KW-0158">Chromosome</keyword>
<dbReference type="GO" id="GO:0031573">
    <property type="term" value="P:mitotic intra-S DNA damage checkpoint signaling"/>
    <property type="evidence" value="ECO:0007669"/>
    <property type="project" value="TreeGrafter"/>
</dbReference>
<comment type="similarity">
    <text evidence="4 16 18">Belongs to the MRE11/RAD32 family.</text>
</comment>
<dbReference type="PANTHER" id="PTHR10139:SF1">
    <property type="entry name" value="DOUBLE-STRAND BREAK REPAIR PROTEIN MRE11"/>
    <property type="match status" value="1"/>
</dbReference>
<dbReference type="GO" id="GO:0097552">
    <property type="term" value="P:mitochondrial double-strand break repair via homologous recombination"/>
    <property type="evidence" value="ECO:0007669"/>
    <property type="project" value="TreeGrafter"/>
</dbReference>
<dbReference type="InterPro" id="IPR038487">
    <property type="entry name" value="Mre11_capping_dom"/>
</dbReference>
<dbReference type="GO" id="GO:0007095">
    <property type="term" value="P:mitotic G2 DNA damage checkpoint signaling"/>
    <property type="evidence" value="ECO:0007669"/>
    <property type="project" value="TreeGrafter"/>
</dbReference>
<keyword evidence="11 16" id="KW-0269">Exonuclease</keyword>
<dbReference type="EMBL" id="CP003825">
    <property type="protein sequence ID" value="AFR95344.2"/>
    <property type="molecule type" value="Genomic_DNA"/>
</dbReference>
<dbReference type="Gene3D" id="3.30.110.110">
    <property type="entry name" value="Mre11, capping domain"/>
    <property type="match status" value="1"/>
</dbReference>
<evidence type="ECO:0000256" key="15">
    <source>
        <dbReference type="ARBA" id="ARBA00023254"/>
    </source>
</evidence>
<dbReference type="RefSeq" id="XP_012049694.1">
    <property type="nucleotide sequence ID" value="XM_012194304.1"/>
</dbReference>
<dbReference type="GO" id="GO:0042138">
    <property type="term" value="P:meiotic DNA double-strand break formation"/>
    <property type="evidence" value="ECO:0007669"/>
    <property type="project" value="TreeGrafter"/>
</dbReference>
<dbReference type="InterPro" id="IPR029052">
    <property type="entry name" value="Metallo-depent_PP-like"/>
</dbReference>
<protein>
    <recommendedName>
        <fullName evidence="16">Double-strand break repair protein</fullName>
    </recommendedName>
</protein>
<dbReference type="SUPFAM" id="SSF56300">
    <property type="entry name" value="Metallo-dependent phosphatases"/>
    <property type="match status" value="1"/>
</dbReference>
<dbReference type="Pfam" id="PF04152">
    <property type="entry name" value="Mre11_DNA_bind"/>
    <property type="match status" value="1"/>
</dbReference>
<feature type="region of interest" description="Disordered" evidence="19">
    <location>
        <begin position="446"/>
        <end position="465"/>
    </location>
</feature>
<evidence type="ECO:0000256" key="4">
    <source>
        <dbReference type="ARBA" id="ARBA00009028"/>
    </source>
</evidence>
<comment type="subcellular location">
    <subcellularLocation>
        <location evidence="3">Chromosome</location>
    </subcellularLocation>
    <subcellularLocation>
        <location evidence="2 16">Nucleus</location>
    </subcellularLocation>
</comment>
<evidence type="ECO:0000256" key="18">
    <source>
        <dbReference type="RuleBase" id="RU003447"/>
    </source>
</evidence>
<dbReference type="PIRSF" id="PIRSF000882">
    <property type="entry name" value="DSB_repair_MRE11"/>
    <property type="match status" value="1"/>
</dbReference>
<dbReference type="InterPro" id="IPR004843">
    <property type="entry name" value="Calcineurin-like_PHP"/>
</dbReference>
<evidence type="ECO:0000256" key="16">
    <source>
        <dbReference type="PIRNR" id="PIRNR000882"/>
    </source>
</evidence>
<feature type="compositionally biased region" description="Acidic residues" evidence="19">
    <location>
        <begin position="626"/>
        <end position="642"/>
    </location>
</feature>
<name>J9VRU5_CRYN9</name>
<feature type="compositionally biased region" description="Polar residues" evidence="19">
    <location>
        <begin position="686"/>
        <end position="705"/>
    </location>
</feature>
<dbReference type="InterPro" id="IPR003701">
    <property type="entry name" value="Mre11"/>
</dbReference>
<evidence type="ECO:0000313" key="22">
    <source>
        <dbReference type="Proteomes" id="UP000010091"/>
    </source>
</evidence>
<evidence type="ECO:0000256" key="3">
    <source>
        <dbReference type="ARBA" id="ARBA00004286"/>
    </source>
</evidence>
<evidence type="ECO:0000256" key="5">
    <source>
        <dbReference type="ARBA" id="ARBA00022454"/>
    </source>
</evidence>
<dbReference type="InterPro" id="IPR007281">
    <property type="entry name" value="Mre11_DNA-bd"/>
</dbReference>
<dbReference type="SMART" id="SM01347">
    <property type="entry name" value="Mre11_DNA_bind"/>
    <property type="match status" value="1"/>
</dbReference>
<evidence type="ECO:0000256" key="19">
    <source>
        <dbReference type="SAM" id="MobiDB-lite"/>
    </source>
</evidence>
<dbReference type="GO" id="GO:0000724">
    <property type="term" value="P:double-strand break repair via homologous recombination"/>
    <property type="evidence" value="ECO:0007669"/>
    <property type="project" value="TreeGrafter"/>
</dbReference>
<evidence type="ECO:0000256" key="14">
    <source>
        <dbReference type="ARBA" id="ARBA00023242"/>
    </source>
</evidence>
<dbReference type="FunFam" id="3.60.21.10:FF:000011">
    <property type="entry name" value="Double-strand break repair protein"/>
    <property type="match status" value="1"/>
</dbReference>
<evidence type="ECO:0000256" key="6">
    <source>
        <dbReference type="ARBA" id="ARBA00022722"/>
    </source>
</evidence>
<keyword evidence="7" id="KW-0479">Metal-binding</keyword>
<dbReference type="Gene3D" id="3.60.21.10">
    <property type="match status" value="1"/>
</dbReference>
<evidence type="ECO:0000256" key="1">
    <source>
        <dbReference type="ARBA" id="ARBA00001936"/>
    </source>
</evidence>
<comment type="cofactor">
    <cofactor evidence="1 16">
        <name>Mn(2+)</name>
        <dbReference type="ChEBI" id="CHEBI:29035"/>
    </cofactor>
</comment>
<feature type="compositionally biased region" description="Low complexity" evidence="19">
    <location>
        <begin position="669"/>
        <end position="680"/>
    </location>
</feature>
<keyword evidence="13 16" id="KW-0464">Manganese</keyword>
<evidence type="ECO:0000256" key="12">
    <source>
        <dbReference type="ARBA" id="ARBA00023204"/>
    </source>
</evidence>
<evidence type="ECO:0000256" key="2">
    <source>
        <dbReference type="ARBA" id="ARBA00004123"/>
    </source>
</evidence>
<dbReference type="PANTHER" id="PTHR10139">
    <property type="entry name" value="DOUBLE-STRAND BREAK REPAIR PROTEIN MRE11"/>
    <property type="match status" value="1"/>
</dbReference>
<keyword evidence="10 16" id="KW-0378">Hydrolase</keyword>
<dbReference type="Proteomes" id="UP000010091">
    <property type="component" value="Chromosome 6"/>
</dbReference>
<feature type="region of interest" description="Disordered" evidence="19">
    <location>
        <begin position="1"/>
        <end position="23"/>
    </location>
</feature>
<dbReference type="HOGENOM" id="CLU_009535_3_1_1"/>
<keyword evidence="9 16" id="KW-0227">DNA damage</keyword>
<keyword evidence="14 16" id="KW-0539">Nucleus</keyword>
<dbReference type="Pfam" id="PF00149">
    <property type="entry name" value="Metallophos"/>
    <property type="match status" value="1"/>
</dbReference>
<dbReference type="InterPro" id="IPR041796">
    <property type="entry name" value="Mre11_N"/>
</dbReference>
<proteinExistence type="inferred from homology"/>
<evidence type="ECO:0000256" key="11">
    <source>
        <dbReference type="ARBA" id="ARBA00022839"/>
    </source>
</evidence>
<dbReference type="AlphaFoldDB" id="J9VRU5"/>
<dbReference type="OrthoDB" id="30417at2759"/>
<keyword evidence="6 16" id="KW-0540">Nuclease</keyword>
<keyword evidence="8 16" id="KW-0255">Endonuclease</keyword>
<dbReference type="NCBIfam" id="TIGR00583">
    <property type="entry name" value="mre11"/>
    <property type="match status" value="1"/>
</dbReference>
<evidence type="ECO:0000256" key="10">
    <source>
        <dbReference type="ARBA" id="ARBA00022801"/>
    </source>
</evidence>